<dbReference type="Proteomes" id="UP000179807">
    <property type="component" value="Unassembled WGS sequence"/>
</dbReference>
<feature type="compositionally biased region" description="Polar residues" evidence="2">
    <location>
        <begin position="647"/>
        <end position="658"/>
    </location>
</feature>
<sequence>MTITNCELAVNQIRLNSIFQNFDTVKIQMSEAGGKVDSESQVGDTQDEPGDEQNSENQENENNQDSEINENINEGDQAERRPEEGLADVSNTMTAALLGDDNENQNHDNEGSEVKRVKKKRKIRVKKIKENEGGEADEKNEDENNNDGKNEEEDKNENNENEQKEENENNENNSENEKTGEDDESEYQYEYEYYYSDDENISGIREPSGNANDSPSRLRLNNSRSASNASMGSTSSRRSRSKPKSLSFSNPITLIDTARPYLIAGVPSPISDDMVPVNEAETQTDEVSESELRASSKRSSRRNYSSPNTPRKAIVPPPNRRDNGGQNSFSQTSPRVSRRSNKNYNSFNSTTGSISSGSSRSKLPRLARTMPSPSTPRTPTAPEDVQKYVKKAINKEPILGVSDEVYADILFELSERRKNYARQHKYNEGDQMTEAINFVEQCQVDNAKNNLQDDFKRNYEEEKSQLQQTLKDFDAETKKMLQELEEKHKAQREVLLAEQRQEREEHREKWTSPWMVRQYNRCTAQLTTLRKQHALLLTQCRFKEADVVHQQIVARQKMEEDTNAKAYQFDYDESNKKLKEKQKTEERFFNAQCEVAIEKLNVKRAKRRSAYEYKEKRIEQKGILAEDADKIWNASMLQRVENNATIQKTRSEMPSTKMTRSDIADEDVQVLELPPLKLDLEKDDQKPKSAKETTDEE</sequence>
<feature type="region of interest" description="Disordered" evidence="2">
    <location>
        <begin position="647"/>
        <end position="697"/>
    </location>
</feature>
<dbReference type="PANTHER" id="PTHR47026:SF2">
    <property type="entry name" value="FLAGELLAR ASSOCIATED PROTEIN"/>
    <property type="match status" value="1"/>
</dbReference>
<feature type="compositionally biased region" description="Basic and acidic residues" evidence="2">
    <location>
        <begin position="156"/>
        <end position="167"/>
    </location>
</feature>
<feature type="coiled-coil region" evidence="1">
    <location>
        <begin position="452"/>
        <end position="509"/>
    </location>
</feature>
<dbReference type="VEuPathDB" id="TrichDB:TRFO_32316"/>
<dbReference type="GeneID" id="94843130"/>
<feature type="region of interest" description="Disordered" evidence="2">
    <location>
        <begin position="32"/>
        <end position="258"/>
    </location>
</feature>
<feature type="region of interest" description="Disordered" evidence="2">
    <location>
        <begin position="279"/>
        <end position="385"/>
    </location>
</feature>
<keyword evidence="4" id="KW-1185">Reference proteome</keyword>
<dbReference type="RefSeq" id="XP_068354026.1">
    <property type="nucleotide sequence ID" value="XM_068508426.1"/>
</dbReference>
<feature type="compositionally biased region" description="Acidic residues" evidence="2">
    <location>
        <begin position="45"/>
        <end position="68"/>
    </location>
</feature>
<organism evidence="3 4">
    <name type="scientific">Tritrichomonas foetus</name>
    <dbReference type="NCBI Taxonomy" id="1144522"/>
    <lineage>
        <taxon>Eukaryota</taxon>
        <taxon>Metamonada</taxon>
        <taxon>Parabasalia</taxon>
        <taxon>Tritrichomonadida</taxon>
        <taxon>Tritrichomonadidae</taxon>
        <taxon>Tritrichomonas</taxon>
    </lineage>
</organism>
<feature type="compositionally biased region" description="Basic residues" evidence="2">
    <location>
        <begin position="116"/>
        <end position="127"/>
    </location>
</feature>
<feature type="compositionally biased region" description="Basic and acidic residues" evidence="2">
    <location>
        <begin position="678"/>
        <end position="697"/>
    </location>
</feature>
<feature type="compositionally biased region" description="Low complexity" evidence="2">
    <location>
        <begin position="345"/>
        <end position="382"/>
    </location>
</feature>
<protein>
    <submittedName>
        <fullName evidence="3">Uncharacterized protein</fullName>
    </submittedName>
</protein>
<feature type="compositionally biased region" description="Basic and acidic residues" evidence="2">
    <location>
        <begin position="104"/>
        <end position="115"/>
    </location>
</feature>
<name>A0A1J4JQ67_9EUKA</name>
<evidence type="ECO:0000256" key="2">
    <source>
        <dbReference type="SAM" id="MobiDB-lite"/>
    </source>
</evidence>
<dbReference type="EMBL" id="MLAK01000934">
    <property type="protein sequence ID" value="OHT00890.1"/>
    <property type="molecule type" value="Genomic_DNA"/>
</dbReference>
<evidence type="ECO:0000313" key="3">
    <source>
        <dbReference type="EMBL" id="OHT00890.1"/>
    </source>
</evidence>
<gene>
    <name evidence="3" type="ORF">TRFO_32316</name>
</gene>
<feature type="compositionally biased region" description="Acidic residues" evidence="2">
    <location>
        <begin position="133"/>
        <end position="155"/>
    </location>
</feature>
<evidence type="ECO:0000313" key="4">
    <source>
        <dbReference type="Proteomes" id="UP000179807"/>
    </source>
</evidence>
<feature type="compositionally biased region" description="Polar residues" evidence="2">
    <location>
        <begin position="324"/>
        <end position="335"/>
    </location>
</feature>
<accession>A0A1J4JQ67</accession>
<keyword evidence="1" id="KW-0175">Coiled coil</keyword>
<feature type="compositionally biased region" description="Low complexity" evidence="2">
    <location>
        <begin position="214"/>
        <end position="236"/>
    </location>
</feature>
<feature type="compositionally biased region" description="Acidic residues" evidence="2">
    <location>
        <begin position="180"/>
        <end position="200"/>
    </location>
</feature>
<proteinExistence type="predicted"/>
<evidence type="ECO:0000256" key="1">
    <source>
        <dbReference type="SAM" id="Coils"/>
    </source>
</evidence>
<comment type="caution">
    <text evidence="3">The sequence shown here is derived from an EMBL/GenBank/DDBJ whole genome shotgun (WGS) entry which is preliminary data.</text>
</comment>
<dbReference type="PANTHER" id="PTHR47026">
    <property type="entry name" value="PIGMENTOSA GTPASE REGULATOR-LIKE PROTEIN, PUTATIVE-RELATED"/>
    <property type="match status" value="1"/>
</dbReference>
<dbReference type="AlphaFoldDB" id="A0A1J4JQ67"/>
<reference evidence="3" key="1">
    <citation type="submission" date="2016-10" db="EMBL/GenBank/DDBJ databases">
        <authorList>
            <person name="Benchimol M."/>
            <person name="Almeida L.G."/>
            <person name="Vasconcelos A.T."/>
            <person name="Perreira-Neves A."/>
            <person name="Rosa I.A."/>
            <person name="Tasca T."/>
            <person name="Bogo M.R."/>
            <person name="de Souza W."/>
        </authorList>
    </citation>
    <scope>NUCLEOTIDE SEQUENCE [LARGE SCALE GENOMIC DNA]</scope>
    <source>
        <strain evidence="3">K</strain>
    </source>
</reference>